<evidence type="ECO:0000259" key="4">
    <source>
        <dbReference type="PROSITE" id="PS50041"/>
    </source>
</evidence>
<feature type="compositionally biased region" description="Polar residues" evidence="2">
    <location>
        <begin position="1088"/>
        <end position="1103"/>
    </location>
</feature>
<dbReference type="CDD" id="cd00037">
    <property type="entry name" value="CLECT"/>
    <property type="match status" value="5"/>
</dbReference>
<dbReference type="EMBL" id="CAXKWB010001397">
    <property type="protein sequence ID" value="CAL4064253.1"/>
    <property type="molecule type" value="Genomic_DNA"/>
</dbReference>
<dbReference type="PROSITE" id="PS00615">
    <property type="entry name" value="C_TYPE_LECTIN_1"/>
    <property type="match status" value="1"/>
</dbReference>
<evidence type="ECO:0000313" key="6">
    <source>
        <dbReference type="Proteomes" id="UP001497623"/>
    </source>
</evidence>
<dbReference type="AlphaFoldDB" id="A0AAV2PU16"/>
<keyword evidence="3" id="KW-1133">Transmembrane helix</keyword>
<organism evidence="5 6">
    <name type="scientific">Meganyctiphanes norvegica</name>
    <name type="common">Northern krill</name>
    <name type="synonym">Thysanopoda norvegica</name>
    <dbReference type="NCBI Taxonomy" id="48144"/>
    <lineage>
        <taxon>Eukaryota</taxon>
        <taxon>Metazoa</taxon>
        <taxon>Ecdysozoa</taxon>
        <taxon>Arthropoda</taxon>
        <taxon>Crustacea</taxon>
        <taxon>Multicrustacea</taxon>
        <taxon>Malacostraca</taxon>
        <taxon>Eumalacostraca</taxon>
        <taxon>Eucarida</taxon>
        <taxon>Euphausiacea</taxon>
        <taxon>Euphausiidae</taxon>
        <taxon>Meganyctiphanes</taxon>
    </lineage>
</organism>
<proteinExistence type="predicted"/>
<keyword evidence="3" id="KW-0812">Transmembrane</keyword>
<dbReference type="Gene3D" id="3.10.100.10">
    <property type="entry name" value="Mannose-Binding Protein A, subunit A"/>
    <property type="match status" value="5"/>
</dbReference>
<feature type="domain" description="C-type lectin" evidence="4">
    <location>
        <begin position="594"/>
        <end position="718"/>
    </location>
</feature>
<sequence length="1109" mass="125195">MVEAGKWNVRLCNNKQTFICKAKRVRSPKSHDVENSSNNIHIKHNKQYRRLREKRSSPNRFSLGDNPFYFTFNAPTNDNSPFSVKDFLDSTQKLLVKNTNKFDDIHRFFNSWSPILESDETHNSANTFDDYPGYDDYPTYCDEYPEDCDEYPDYHKPMHGPPFDEHRVIPATAPYTKDKLAAIILPEPYHASRNPMEIQENFSMTDNVRVHTTIEPIFNHSQFVNVNHPQNDDENVLLVSRPELINEESGTNKANESEYVTKSTGRPFFYLLATTSPAPLCENGWTHSPDLQKCYRVFHHPLTWSRSEMNCKAYGGHLASIGSVREENFIHNMLRTGRMPTLYNQIWIGLSRTCDENRSCQYTWADGNNKTYLNWDTDAEQSNHEIGIIENCGAADLVTMRLTEKKCHTYYPYVCKIQEGLPIPPVNTPTEPPVAYCADDDKNWLFHDAHCYKAVSATLEKKSFWKSRKRCQEEGAELVSIHSLEENHFINSMIYNLSDSALWIGGEANIDSGFHWVDNSSFNFFIWAPDEPSNNDEQESCVTMFTSHNNGYWNDDNCARKMGRICKRPYGTTLPPPATTQAPSGHCPVGWSHLAGRCLQLFGEDNATTWKGARQHCKALAPGADLVSVHNNREQAALTALVAAVGQNAWIGFFNNDGFHWADQSEVDFTHWAAGEPNGNRLRNSRRERCVEVIGSSPQQRGHWNDIRCTVPLGFICHMPTDPNIVIHQPAPTCDGEYAHYFNYSGACYKPVDQHEIWKDAETICTQEGAHLASILDIAENSYIYLLAIDAGLSSVWLGLNSLQDSSGGNHQFSWSDGWPMLLSNWGPGQPNTSLSDHRCAHINTHDGLWYTGKCAGEMPYICKYKNASIPTPDPPTSGRCPDGRWNDLGGSYCYLIQREHKPWNEALRDCIQEGVENTTSNLISIHTQSELDLILQLTAQITDPIWIGLTQFTNGFGWSDGTGLDFINWGESEPNSDEERCGELYTNSGKWNDAACDNPRPFICKTKKTKAMEPKSSLLTEQQPNISSTGSLVGLGSGASAGIIVGVVVSLVFVLVIMGLMAYRYYITPMPDQREYSYSNQSYSDGKMHTSSLPESEDTTQIYEVASG</sequence>
<comment type="caution">
    <text evidence="5">The sequence shown here is derived from an EMBL/GenBank/DDBJ whole genome shotgun (WGS) entry which is preliminary data.</text>
</comment>
<reference evidence="5 6" key="1">
    <citation type="submission" date="2024-05" db="EMBL/GenBank/DDBJ databases">
        <authorList>
            <person name="Wallberg A."/>
        </authorList>
    </citation>
    <scope>NUCLEOTIDE SEQUENCE [LARGE SCALE GENOMIC DNA]</scope>
</reference>
<protein>
    <recommendedName>
        <fullName evidence="4">C-type lectin domain-containing protein</fullName>
    </recommendedName>
</protein>
<keyword evidence="1" id="KW-1015">Disulfide bond</keyword>
<feature type="domain" description="C-type lectin" evidence="4">
    <location>
        <begin position="293"/>
        <end position="416"/>
    </location>
</feature>
<gene>
    <name evidence="5" type="ORF">MNOR_LOCUS3931</name>
</gene>
<feature type="transmembrane region" description="Helical" evidence="3">
    <location>
        <begin position="1042"/>
        <end position="1067"/>
    </location>
</feature>
<dbReference type="PROSITE" id="PS50041">
    <property type="entry name" value="C_TYPE_LECTIN_2"/>
    <property type="match status" value="5"/>
</dbReference>
<feature type="domain" description="C-type lectin" evidence="4">
    <location>
        <begin position="744"/>
        <end position="864"/>
    </location>
</feature>
<evidence type="ECO:0000256" key="3">
    <source>
        <dbReference type="SAM" id="Phobius"/>
    </source>
</evidence>
<dbReference type="Proteomes" id="UP001497623">
    <property type="component" value="Unassembled WGS sequence"/>
</dbReference>
<accession>A0AAV2PU16</accession>
<dbReference type="SMART" id="SM00034">
    <property type="entry name" value="CLECT"/>
    <property type="match status" value="5"/>
</dbReference>
<feature type="domain" description="C-type lectin" evidence="4">
    <location>
        <begin position="447"/>
        <end position="567"/>
    </location>
</feature>
<dbReference type="InterPro" id="IPR001304">
    <property type="entry name" value="C-type_lectin-like"/>
</dbReference>
<dbReference type="Pfam" id="PF00059">
    <property type="entry name" value="Lectin_C"/>
    <property type="match status" value="5"/>
</dbReference>
<evidence type="ECO:0000256" key="1">
    <source>
        <dbReference type="ARBA" id="ARBA00023157"/>
    </source>
</evidence>
<evidence type="ECO:0000256" key="2">
    <source>
        <dbReference type="SAM" id="MobiDB-lite"/>
    </source>
</evidence>
<evidence type="ECO:0000313" key="5">
    <source>
        <dbReference type="EMBL" id="CAL4064253.1"/>
    </source>
</evidence>
<dbReference type="SUPFAM" id="SSF56436">
    <property type="entry name" value="C-type lectin-like"/>
    <property type="match status" value="5"/>
</dbReference>
<keyword evidence="3" id="KW-0472">Membrane</keyword>
<feature type="domain" description="C-type lectin" evidence="4">
    <location>
        <begin position="890"/>
        <end position="1006"/>
    </location>
</feature>
<dbReference type="InterPro" id="IPR050111">
    <property type="entry name" value="C-type_lectin/snaclec_domain"/>
</dbReference>
<dbReference type="PANTHER" id="PTHR22803">
    <property type="entry name" value="MANNOSE, PHOSPHOLIPASE, LECTIN RECEPTOR RELATED"/>
    <property type="match status" value="1"/>
</dbReference>
<name>A0AAV2PU16_MEGNR</name>
<dbReference type="InterPro" id="IPR016186">
    <property type="entry name" value="C-type_lectin-like/link_sf"/>
</dbReference>
<dbReference type="InterPro" id="IPR018378">
    <property type="entry name" value="C-type_lectin_CS"/>
</dbReference>
<feature type="region of interest" description="Disordered" evidence="2">
    <location>
        <begin position="1088"/>
        <end position="1109"/>
    </location>
</feature>
<keyword evidence="6" id="KW-1185">Reference proteome</keyword>
<dbReference type="InterPro" id="IPR016187">
    <property type="entry name" value="CTDL_fold"/>
</dbReference>